<gene>
    <name evidence="2" type="ORF">NE686_00605</name>
</gene>
<dbReference type="Proteomes" id="UP001524478">
    <property type="component" value="Unassembled WGS sequence"/>
</dbReference>
<protein>
    <submittedName>
        <fullName evidence="2">Uncharacterized protein</fullName>
    </submittedName>
</protein>
<evidence type="ECO:0000313" key="2">
    <source>
        <dbReference type="EMBL" id="MCQ4921569.1"/>
    </source>
</evidence>
<accession>A0ABT1S540</accession>
<keyword evidence="3" id="KW-1185">Reference proteome</keyword>
<feature type="region of interest" description="Disordered" evidence="1">
    <location>
        <begin position="54"/>
        <end position="83"/>
    </location>
</feature>
<dbReference type="RefSeq" id="WP_256310089.1">
    <property type="nucleotide sequence ID" value="NZ_JANGAC010000001.1"/>
</dbReference>
<feature type="compositionally biased region" description="Pro residues" evidence="1">
    <location>
        <begin position="66"/>
        <end position="79"/>
    </location>
</feature>
<comment type="caution">
    <text evidence="2">The sequence shown here is derived from an EMBL/GenBank/DDBJ whole genome shotgun (WGS) entry which is preliminary data.</text>
</comment>
<sequence length="114" mass="12944">MKKYCLVVNNVVTEIIPRFDAIFPSIPIEERYAKEFLDNCIAVDENTEVEVGDVYSDGSFTKQPPVEIPPEPEPTPGQPKDPDLKIQELEQQLLEVQQYIINKEAEELLKQGGI</sequence>
<proteinExistence type="predicted"/>
<organism evidence="2 3">
    <name type="scientific">Tissierella carlieri</name>
    <dbReference type="NCBI Taxonomy" id="689904"/>
    <lineage>
        <taxon>Bacteria</taxon>
        <taxon>Bacillati</taxon>
        <taxon>Bacillota</taxon>
        <taxon>Tissierellia</taxon>
        <taxon>Tissierellales</taxon>
        <taxon>Tissierellaceae</taxon>
        <taxon>Tissierella</taxon>
    </lineage>
</organism>
<dbReference type="EMBL" id="JANGAC010000001">
    <property type="protein sequence ID" value="MCQ4921569.1"/>
    <property type="molecule type" value="Genomic_DNA"/>
</dbReference>
<evidence type="ECO:0000313" key="3">
    <source>
        <dbReference type="Proteomes" id="UP001524478"/>
    </source>
</evidence>
<evidence type="ECO:0000256" key="1">
    <source>
        <dbReference type="SAM" id="MobiDB-lite"/>
    </source>
</evidence>
<reference evidence="2 3" key="1">
    <citation type="submission" date="2022-06" db="EMBL/GenBank/DDBJ databases">
        <title>Isolation of gut microbiota from human fecal samples.</title>
        <authorList>
            <person name="Pamer E.G."/>
            <person name="Barat B."/>
            <person name="Waligurski E."/>
            <person name="Medina S."/>
            <person name="Paddock L."/>
            <person name="Mostad J."/>
        </authorList>
    </citation>
    <scope>NUCLEOTIDE SEQUENCE [LARGE SCALE GENOMIC DNA]</scope>
    <source>
        <strain evidence="2 3">DFI.7.95</strain>
    </source>
</reference>
<name>A0ABT1S540_9FIRM</name>